<reference evidence="3 4" key="1">
    <citation type="submission" date="2015-07" db="EMBL/GenBank/DDBJ databases">
        <title>Emmonsia species relationships and genome sequence.</title>
        <authorList>
            <person name="Cuomo C.A."/>
            <person name="Schwartz I.S."/>
            <person name="Kenyon C."/>
            <person name="de Hoog G.S."/>
            <person name="Govender N.P."/>
            <person name="Botha A."/>
            <person name="Moreno L."/>
            <person name="de Vries M."/>
            <person name="Munoz J.F."/>
            <person name="Stielow J.B."/>
        </authorList>
    </citation>
    <scope>NUCLEOTIDE SEQUENCE [LARGE SCALE GENOMIC DNA]</scope>
    <source>
        <strain evidence="3 4">CBS 136260</strain>
    </source>
</reference>
<dbReference type="Proteomes" id="UP000091918">
    <property type="component" value="Unassembled WGS sequence"/>
</dbReference>
<proteinExistence type="predicted"/>
<organism evidence="3 4">
    <name type="scientific">Emergomyces africanus</name>
    <dbReference type="NCBI Taxonomy" id="1955775"/>
    <lineage>
        <taxon>Eukaryota</taxon>
        <taxon>Fungi</taxon>
        <taxon>Dikarya</taxon>
        <taxon>Ascomycota</taxon>
        <taxon>Pezizomycotina</taxon>
        <taxon>Eurotiomycetes</taxon>
        <taxon>Eurotiomycetidae</taxon>
        <taxon>Onygenales</taxon>
        <taxon>Ajellomycetaceae</taxon>
        <taxon>Emergomyces</taxon>
    </lineage>
</organism>
<feature type="compositionally biased region" description="Polar residues" evidence="1">
    <location>
        <begin position="397"/>
        <end position="412"/>
    </location>
</feature>
<feature type="compositionally biased region" description="Basic residues" evidence="1">
    <location>
        <begin position="465"/>
        <end position="478"/>
    </location>
</feature>
<dbReference type="GO" id="GO:0031428">
    <property type="term" value="C:box C/D methylation guide snoRNP complex"/>
    <property type="evidence" value="ECO:0007669"/>
    <property type="project" value="TreeGrafter"/>
</dbReference>
<dbReference type="EMBL" id="LGUA01002334">
    <property type="protein sequence ID" value="OAX77566.1"/>
    <property type="molecule type" value="Genomic_DNA"/>
</dbReference>
<evidence type="ECO:0000313" key="3">
    <source>
        <dbReference type="EMBL" id="OAX77566.1"/>
    </source>
</evidence>
<gene>
    <name evidence="3" type="ORF">ACJ72_08134</name>
</gene>
<dbReference type="InterPro" id="IPR018812">
    <property type="entry name" value="SAK_HAD"/>
</dbReference>
<accession>A0A1B7NLJ1</accession>
<dbReference type="GO" id="GO:1990259">
    <property type="term" value="F:histone H2AQ104 methyltransferase activity"/>
    <property type="evidence" value="ECO:0007669"/>
    <property type="project" value="TreeGrafter"/>
</dbReference>
<dbReference type="GO" id="GO:0000494">
    <property type="term" value="P:box C/D sno(s)RNA 3'-end processing"/>
    <property type="evidence" value="ECO:0007669"/>
    <property type="project" value="TreeGrafter"/>
</dbReference>
<keyword evidence="4" id="KW-1185">Reference proteome</keyword>
<evidence type="ECO:0000256" key="1">
    <source>
        <dbReference type="SAM" id="MobiDB-lite"/>
    </source>
</evidence>
<evidence type="ECO:0000259" key="2">
    <source>
        <dbReference type="Pfam" id="PF10307"/>
    </source>
</evidence>
<feature type="compositionally biased region" description="Low complexity" evidence="1">
    <location>
        <begin position="351"/>
        <end position="379"/>
    </location>
</feature>
<feature type="compositionally biased region" description="Gly residues" evidence="1">
    <location>
        <begin position="505"/>
        <end position="535"/>
    </location>
</feature>
<dbReference type="AlphaFoldDB" id="A0A1B7NLJ1"/>
<comment type="caution">
    <text evidence="3">The sequence shown here is derived from an EMBL/GenBank/DDBJ whole genome shotgun (WGS) entry which is preliminary data.</text>
</comment>
<sequence>MQQKDALTVLLTGRAEGPFENIIKRMVKSRKLAFDLICLKPEVGPNSQRFPTTMNFKQTFLEDLVITYKHADEIRIYEDRIKHVKGFREYFEKLNRALQTGPPAAARKPINAEVIQVAEEAAFLSPVTEAAEVQRMINSHNKVLTSTSGNTTKSPYGRLRMKRTIFFTGYLLSNVDSSRIINYVLNPLIPPNLSDSTDIKYMANSILITPRPVSKSILDRVGGIGKTVRWRITDTGVFENKLWAARVTPVLESEIIYTENPEPLMVLAMRKGARPMDASRIRNWQPVVEDNALVFDATVGQKMALKIEEEHADEGEWETLPFKNRSNKRKLIQQNLREDEGAPLPSYLRESNNNNNGSNSYNNSNNANVNANSGSNNNNMRDREPTSRNYAPHPPAHTQSYPHAPHGTNNAHQEYPPHHNRNNQSYPRHQGESAGGGGGGGRYYGDDGPPPRRGGGGPSASYRGSRGRGRGGRGRGRGRGGGGGGGGRDGPPGSHHYRSLDDHTTGGGGGGGGYEGQGPGDDRGFGGGGGPVMNY</sequence>
<dbReference type="GO" id="GO:0003723">
    <property type="term" value="F:RNA binding"/>
    <property type="evidence" value="ECO:0007669"/>
    <property type="project" value="TreeGrafter"/>
</dbReference>
<dbReference type="OrthoDB" id="5596992at2759"/>
<feature type="region of interest" description="Disordered" evidence="1">
    <location>
        <begin position="335"/>
        <end position="535"/>
    </location>
</feature>
<dbReference type="GO" id="GO:0008649">
    <property type="term" value="F:rRNA methyltransferase activity"/>
    <property type="evidence" value="ECO:0007669"/>
    <property type="project" value="TreeGrafter"/>
</dbReference>
<feature type="compositionally biased region" description="Gly residues" evidence="1">
    <location>
        <begin position="433"/>
        <end position="443"/>
    </location>
</feature>
<feature type="domain" description="Swiss Army Knife RNA repair protein HAD" evidence="2">
    <location>
        <begin position="1"/>
        <end position="142"/>
    </location>
</feature>
<evidence type="ECO:0000313" key="4">
    <source>
        <dbReference type="Proteomes" id="UP000091918"/>
    </source>
</evidence>
<feature type="compositionally biased region" description="Gly residues" evidence="1">
    <location>
        <begin position="479"/>
        <end position="490"/>
    </location>
</feature>
<dbReference type="PANTHER" id="PTHR10335">
    <property type="entry name" value="RRNA 2-O-METHYLTRANSFERASE FIBRILLARIN"/>
    <property type="match status" value="1"/>
</dbReference>
<dbReference type="Pfam" id="PF10307">
    <property type="entry name" value="HAD_SAK_1"/>
    <property type="match status" value="1"/>
</dbReference>
<protein>
    <recommendedName>
        <fullName evidence="2">Swiss Army Knife RNA repair protein HAD domain-containing protein</fullName>
    </recommendedName>
</protein>
<name>A0A1B7NLJ1_9EURO</name>
<dbReference type="GO" id="GO:0032040">
    <property type="term" value="C:small-subunit processome"/>
    <property type="evidence" value="ECO:0007669"/>
    <property type="project" value="TreeGrafter"/>
</dbReference>
<dbReference type="PANTHER" id="PTHR10335:SF23">
    <property type="entry name" value="OB FOLD-CONTAINING PROTEIN, NUCLEIC ACID BINDING"/>
    <property type="match status" value="1"/>
</dbReference>